<reference evidence="5" key="2">
    <citation type="submission" date="2025-09" db="UniProtKB">
        <authorList>
            <consortium name="Ensembl"/>
        </authorList>
    </citation>
    <scope>IDENTIFICATION</scope>
</reference>
<dbReference type="Pfam" id="PF21109">
    <property type="entry name" value="Stonustoxin_helical"/>
    <property type="match status" value="1"/>
</dbReference>
<dbReference type="Pfam" id="PF24674">
    <property type="entry name" value="MACPF_SNTX"/>
    <property type="match status" value="1"/>
</dbReference>
<organism evidence="5 6">
    <name type="scientific">Neogobius melanostomus</name>
    <name type="common">round goby</name>
    <dbReference type="NCBI Taxonomy" id="47308"/>
    <lineage>
        <taxon>Eukaryota</taxon>
        <taxon>Metazoa</taxon>
        <taxon>Chordata</taxon>
        <taxon>Craniata</taxon>
        <taxon>Vertebrata</taxon>
        <taxon>Euteleostomi</taxon>
        <taxon>Actinopterygii</taxon>
        <taxon>Neopterygii</taxon>
        <taxon>Teleostei</taxon>
        <taxon>Neoteleostei</taxon>
        <taxon>Acanthomorphata</taxon>
        <taxon>Gobiaria</taxon>
        <taxon>Gobiiformes</taxon>
        <taxon>Gobioidei</taxon>
        <taxon>Gobiidae</taxon>
        <taxon>Benthophilinae</taxon>
        <taxon>Neogobiini</taxon>
        <taxon>Neogobius</taxon>
    </lineage>
</organism>
<reference evidence="5" key="1">
    <citation type="submission" date="2025-08" db="UniProtKB">
        <authorList>
            <consortium name="Ensembl"/>
        </authorList>
    </citation>
    <scope>IDENTIFICATION</scope>
</reference>
<protein>
    <submittedName>
        <fullName evidence="5">Uncharacterized protein</fullName>
    </submittedName>
</protein>
<keyword evidence="1" id="KW-0812">Transmembrane</keyword>
<keyword evidence="6" id="KW-1185">Reference proteome</keyword>
<dbReference type="PANTHER" id="PTHR31594">
    <property type="entry name" value="AIG1-TYPE G DOMAIN-CONTAINING PROTEIN"/>
    <property type="match status" value="1"/>
</dbReference>
<sequence>MASDQVTVAALGRPFRLGMLYDARTDRLVKGAALWDPAALHRMTQTRLQPYSNFKISASDSVEEQASLLEVQASLRASIACGLVEADGSAKYLHDKRQFQNQCRVTLQYKATTHFEQLLLTSGDWENDRSREMAENGLATHVVTGIEYGANAFFVFDSQILEASDVHEFKLKIRVVLHFIFWSIHFDYNKDLTDEQKSLVQKLTVKFYSDFLLESTPATFVEAVKTYTDMTKLLGENDKNAVPVKVWMVPLKYFYPKATQIVRDISVGLVIEAENALEDLHAVKMRCDDVLSVGAVAKFPQVRHQLHTFNRLCECYALELQRRMAEACPAIREGTKPESDLRSLFERRQATPFSQDKLTGWLRGKERVVNVVQFCLEIMKGVKVLSTQAEVDRFAMTPENSVCSGYIFTSLENPDPQLEEMKRCLDSLKTGKPYKEFVRESGQPWFYSKEIVTDMRDKAEAFAKTAGPVFIAAGHKDGQRGAAVVKYRDGVLTKGRFIVSEAKLVWHRNKRGRRRCRHFFSFLFPADENSVNFTVNLFIHTNLFKKIIIIIILQNKSTAIAFEVFVFSYICVIVSKHRKNTLPDINIVFVLFFISLFYCLFFHCCNLSYLTGLFLRRWLRV</sequence>
<dbReference type="InterPro" id="IPR056072">
    <property type="entry name" value="SNTX_MACPF/CDC-like_dom"/>
</dbReference>
<feature type="domain" description="SNTX MACPF/CDC-like" evidence="4">
    <location>
        <begin position="9"/>
        <end position="154"/>
    </location>
</feature>
<feature type="transmembrane region" description="Helical" evidence="1">
    <location>
        <begin position="557"/>
        <end position="575"/>
    </location>
</feature>
<dbReference type="InterPro" id="IPR048997">
    <property type="entry name" value="Stonustoxin-like_helical"/>
</dbReference>
<keyword evidence="1" id="KW-0472">Membrane</keyword>
<dbReference type="Pfam" id="PF18078">
    <property type="entry name" value="Thioredoxin_11"/>
    <property type="match status" value="1"/>
</dbReference>
<evidence type="ECO:0000256" key="1">
    <source>
        <dbReference type="SAM" id="Phobius"/>
    </source>
</evidence>
<dbReference type="InterPro" id="IPR052090">
    <property type="entry name" value="Cytolytic_pore-forming_toxin"/>
</dbReference>
<keyword evidence="1" id="KW-1133">Transmembrane helix</keyword>
<dbReference type="InterPro" id="IPR040581">
    <property type="entry name" value="Thioredoxin_11"/>
</dbReference>
<proteinExistence type="predicted"/>
<evidence type="ECO:0000313" key="6">
    <source>
        <dbReference type="Proteomes" id="UP000694523"/>
    </source>
</evidence>
<evidence type="ECO:0000259" key="3">
    <source>
        <dbReference type="Pfam" id="PF21109"/>
    </source>
</evidence>
<evidence type="ECO:0000259" key="2">
    <source>
        <dbReference type="Pfam" id="PF18078"/>
    </source>
</evidence>
<dbReference type="Proteomes" id="UP000694523">
    <property type="component" value="Unplaced"/>
</dbReference>
<evidence type="ECO:0000313" key="5">
    <source>
        <dbReference type="Ensembl" id="ENSNMLP00000034924.1"/>
    </source>
</evidence>
<feature type="domain" description="SNTX thioredoxin-like" evidence="2">
    <location>
        <begin position="381"/>
        <end position="497"/>
    </location>
</feature>
<accession>A0A8C6WVM9</accession>
<feature type="domain" description="Stonustoxin-like helical" evidence="3">
    <location>
        <begin position="276"/>
        <end position="369"/>
    </location>
</feature>
<evidence type="ECO:0000259" key="4">
    <source>
        <dbReference type="Pfam" id="PF24674"/>
    </source>
</evidence>
<dbReference type="Ensembl" id="ENSNMLT00000038892.1">
    <property type="protein sequence ID" value="ENSNMLP00000034924.1"/>
    <property type="gene ID" value="ENSNMLG00000021664.1"/>
</dbReference>
<feature type="transmembrane region" description="Helical" evidence="1">
    <location>
        <begin position="587"/>
        <end position="610"/>
    </location>
</feature>
<dbReference type="PANTHER" id="PTHR31594:SF16">
    <property type="entry name" value="SI:CH211-281L24.3"/>
    <property type="match status" value="1"/>
</dbReference>
<name>A0A8C6WVM9_9GOBI</name>
<dbReference type="AlphaFoldDB" id="A0A8C6WVM9"/>